<organism evidence="2 3">
    <name type="scientific">Globodera pallida</name>
    <name type="common">Potato cyst nematode worm</name>
    <name type="synonym">Heterodera pallida</name>
    <dbReference type="NCBI Taxonomy" id="36090"/>
    <lineage>
        <taxon>Eukaryota</taxon>
        <taxon>Metazoa</taxon>
        <taxon>Ecdysozoa</taxon>
        <taxon>Nematoda</taxon>
        <taxon>Chromadorea</taxon>
        <taxon>Rhabditida</taxon>
        <taxon>Tylenchina</taxon>
        <taxon>Tylenchomorpha</taxon>
        <taxon>Tylenchoidea</taxon>
        <taxon>Heteroderidae</taxon>
        <taxon>Heteroderinae</taxon>
        <taxon>Globodera</taxon>
    </lineage>
</organism>
<dbReference type="AlphaFoldDB" id="A0A183CCU6"/>
<reference evidence="2" key="1">
    <citation type="submission" date="2013-12" db="EMBL/GenBank/DDBJ databases">
        <authorList>
            <person name="Aslett M."/>
        </authorList>
    </citation>
    <scope>NUCLEOTIDE SEQUENCE [LARGE SCALE GENOMIC DNA]</scope>
    <source>
        <strain evidence="2">Lindley</strain>
    </source>
</reference>
<evidence type="ECO:0000256" key="1">
    <source>
        <dbReference type="SAM" id="Phobius"/>
    </source>
</evidence>
<keyword evidence="2" id="KW-1185">Reference proteome</keyword>
<evidence type="ECO:0000313" key="2">
    <source>
        <dbReference type="Proteomes" id="UP000050741"/>
    </source>
</evidence>
<feature type="transmembrane region" description="Helical" evidence="1">
    <location>
        <begin position="167"/>
        <end position="189"/>
    </location>
</feature>
<evidence type="ECO:0000313" key="3">
    <source>
        <dbReference type="WBParaSite" id="GPLIN_001069800"/>
    </source>
</evidence>
<protein>
    <submittedName>
        <fullName evidence="3">MARVEL domain-containing protein</fullName>
    </submittedName>
</protein>
<reference evidence="2" key="2">
    <citation type="submission" date="2014-05" db="EMBL/GenBank/DDBJ databases">
        <title>The genome and life-stage specific transcriptomes of Globodera pallida elucidate key aspects of plant parasitism by a cyst nematode.</title>
        <authorList>
            <person name="Cotton J.A."/>
            <person name="Lilley C.J."/>
            <person name="Jones L.M."/>
            <person name="Kikuchi T."/>
            <person name="Reid A.J."/>
            <person name="Thorpe P."/>
            <person name="Tsai I.J."/>
            <person name="Beasley H."/>
            <person name="Blok V."/>
            <person name="Cock P.J.A."/>
            <person name="Van den Akker S.E."/>
            <person name="Holroyd N."/>
            <person name="Hunt M."/>
            <person name="Mantelin S."/>
            <person name="Naghra H."/>
            <person name="Pain A."/>
            <person name="Palomares-Rius J.E."/>
            <person name="Zarowiecki M."/>
            <person name="Berriman M."/>
            <person name="Jones J.T."/>
            <person name="Urwin P.E."/>
        </authorList>
    </citation>
    <scope>NUCLEOTIDE SEQUENCE [LARGE SCALE GENOMIC DNA]</scope>
    <source>
        <strain evidence="2">Lindley</strain>
    </source>
</reference>
<keyword evidence="1" id="KW-0812">Transmembrane</keyword>
<keyword evidence="1" id="KW-0472">Membrane</keyword>
<sequence length="208" mass="22977">MDNESVANNNQSVATNNQSVAINKSKATTCCGSGSNGIGATNIYKYGPTYYKSHVYCCCGCVSIETGTYVAAIVLGVDYMLMAIFWFRGLFMTQDIWFGSLSLVFFFTCLLVIFGQNARNPWLFLPCLIVGLIEVIFLGFGIIVHLECSRETLADLKKTSRSEYGNECTLAVIAGVVMILLIVWLYSIILRGFLAIKEVESRHSRSPV</sequence>
<feature type="transmembrane region" description="Helical" evidence="1">
    <location>
        <begin position="122"/>
        <end position="146"/>
    </location>
</feature>
<dbReference type="Proteomes" id="UP000050741">
    <property type="component" value="Unassembled WGS sequence"/>
</dbReference>
<reference evidence="3" key="3">
    <citation type="submission" date="2016-06" db="UniProtKB">
        <authorList>
            <consortium name="WormBaseParasite"/>
        </authorList>
    </citation>
    <scope>IDENTIFICATION</scope>
</reference>
<keyword evidence="1" id="KW-1133">Transmembrane helix</keyword>
<proteinExistence type="predicted"/>
<accession>A0A183CCU6</accession>
<dbReference type="WBParaSite" id="GPLIN_001069800">
    <property type="protein sequence ID" value="GPLIN_001069800"/>
    <property type="gene ID" value="GPLIN_001069800"/>
</dbReference>
<feature type="transmembrane region" description="Helical" evidence="1">
    <location>
        <begin position="96"/>
        <end position="116"/>
    </location>
</feature>
<name>A0A183CCU6_GLOPA</name>